<accession>L8GUB3</accession>
<dbReference type="AlphaFoldDB" id="L8GUB3"/>
<keyword evidence="3" id="KW-1185">Reference proteome</keyword>
<evidence type="ECO:0000313" key="2">
    <source>
        <dbReference type="EMBL" id="ELR15691.1"/>
    </source>
</evidence>
<protein>
    <submittedName>
        <fullName evidence="2">Uncharacterized protein</fullName>
    </submittedName>
</protein>
<dbReference type="EMBL" id="KB008025">
    <property type="protein sequence ID" value="ELR15691.1"/>
    <property type="molecule type" value="Genomic_DNA"/>
</dbReference>
<evidence type="ECO:0000256" key="1">
    <source>
        <dbReference type="SAM" id="MobiDB-lite"/>
    </source>
</evidence>
<dbReference type="Proteomes" id="UP000011083">
    <property type="component" value="Unassembled WGS sequence"/>
</dbReference>
<proteinExistence type="predicted"/>
<organism evidence="2 3">
    <name type="scientific">Acanthamoeba castellanii (strain ATCC 30010 / Neff)</name>
    <dbReference type="NCBI Taxonomy" id="1257118"/>
    <lineage>
        <taxon>Eukaryota</taxon>
        <taxon>Amoebozoa</taxon>
        <taxon>Discosea</taxon>
        <taxon>Longamoebia</taxon>
        <taxon>Centramoebida</taxon>
        <taxon>Acanthamoebidae</taxon>
        <taxon>Acanthamoeba</taxon>
    </lineage>
</organism>
<dbReference type="VEuPathDB" id="AmoebaDB:ACA1_378090"/>
<name>L8GUB3_ACACF</name>
<dbReference type="RefSeq" id="XP_004337704.1">
    <property type="nucleotide sequence ID" value="XM_004337656.1"/>
</dbReference>
<sequence>MGIPLPCTPTQVSAEELASILVKGKEKETSTKGVAAPKGQYDNPMGSSSSNKPGEEGGDMTKRKRQTKEEETNKDKPAKAPYPNRPKTTVQAVFISGLMRKDMKPAAQYNIYPTNLIGTNKLNIWHITNLPDWSSIPHTNSALLNTIATGAALAAASYNKEKVQIELRYEQPDRPFMKGKKKEIGFFITYKKCSALEGKDEAKGLGVAGKDEAKGWAGPMATSHGRNEKLYWQKAVPTTSASCHTFEQLVRIIYLHMQGDQYSVN</sequence>
<dbReference type="GeneID" id="14916368"/>
<feature type="region of interest" description="Disordered" evidence="1">
    <location>
        <begin position="23"/>
        <end position="87"/>
    </location>
</feature>
<evidence type="ECO:0000313" key="3">
    <source>
        <dbReference type="Proteomes" id="UP000011083"/>
    </source>
</evidence>
<feature type="compositionally biased region" description="Basic and acidic residues" evidence="1">
    <location>
        <begin position="53"/>
        <end position="78"/>
    </location>
</feature>
<dbReference type="KEGG" id="acan:ACA1_378090"/>
<gene>
    <name evidence="2" type="ORF">ACA1_378090</name>
</gene>
<reference evidence="2 3" key="1">
    <citation type="journal article" date="2013" name="Genome Biol.">
        <title>Genome of Acanthamoeba castellanii highlights extensive lateral gene transfer and early evolution of tyrosine kinase signaling.</title>
        <authorList>
            <person name="Clarke M."/>
            <person name="Lohan A.J."/>
            <person name="Liu B."/>
            <person name="Lagkouvardos I."/>
            <person name="Roy S."/>
            <person name="Zafar N."/>
            <person name="Bertelli C."/>
            <person name="Schilde C."/>
            <person name="Kianianmomeni A."/>
            <person name="Burglin T.R."/>
            <person name="Frech C."/>
            <person name="Turcotte B."/>
            <person name="Kopec K.O."/>
            <person name="Synnott J.M."/>
            <person name="Choo C."/>
            <person name="Paponov I."/>
            <person name="Finkler A."/>
            <person name="Soon Heng Tan C."/>
            <person name="Hutchins A.P."/>
            <person name="Weinmeier T."/>
            <person name="Rattei T."/>
            <person name="Chu J.S."/>
            <person name="Gimenez G."/>
            <person name="Irimia M."/>
            <person name="Rigden D.J."/>
            <person name="Fitzpatrick D.A."/>
            <person name="Lorenzo-Morales J."/>
            <person name="Bateman A."/>
            <person name="Chiu C.H."/>
            <person name="Tang P."/>
            <person name="Hegemann P."/>
            <person name="Fromm H."/>
            <person name="Raoult D."/>
            <person name="Greub G."/>
            <person name="Miranda-Saavedra D."/>
            <person name="Chen N."/>
            <person name="Nash P."/>
            <person name="Ginger M.L."/>
            <person name="Horn M."/>
            <person name="Schaap P."/>
            <person name="Caler L."/>
            <person name="Loftus B."/>
        </authorList>
    </citation>
    <scope>NUCLEOTIDE SEQUENCE [LARGE SCALE GENOMIC DNA]</scope>
    <source>
        <strain evidence="2 3">Neff</strain>
    </source>
</reference>